<dbReference type="InterPro" id="IPR050683">
    <property type="entry name" value="Bact_Polysacc_Export_ATP-bd"/>
</dbReference>
<evidence type="ECO:0000256" key="2">
    <source>
        <dbReference type="ARBA" id="ARBA00022448"/>
    </source>
</evidence>
<dbReference type="GO" id="GO:0140359">
    <property type="term" value="F:ABC-type transporter activity"/>
    <property type="evidence" value="ECO:0007669"/>
    <property type="project" value="InterPro"/>
</dbReference>
<dbReference type="GO" id="GO:0005524">
    <property type="term" value="F:ATP binding"/>
    <property type="evidence" value="ECO:0007669"/>
    <property type="project" value="UniProtKB-KW"/>
</dbReference>
<dbReference type="EMBL" id="JACAQD010000050">
    <property type="protein sequence ID" value="NWC37000.1"/>
    <property type="molecule type" value="Genomic_DNA"/>
</dbReference>
<comment type="similarity">
    <text evidence="1">Belongs to the ABC transporter superfamily.</text>
</comment>
<dbReference type="PROSITE" id="PS50893">
    <property type="entry name" value="ABC_TRANSPORTER_2"/>
    <property type="match status" value="1"/>
</dbReference>
<dbReference type="Gene3D" id="3.90.550.10">
    <property type="entry name" value="Spore Coat Polysaccharide Biosynthesis Protein SpsA, Chain A"/>
    <property type="match status" value="1"/>
</dbReference>
<dbReference type="InterPro" id="IPR027417">
    <property type="entry name" value="P-loop_NTPase"/>
</dbReference>
<evidence type="ECO:0000256" key="4">
    <source>
        <dbReference type="ARBA" id="ARBA00022840"/>
    </source>
</evidence>
<evidence type="ECO:0000259" key="5">
    <source>
        <dbReference type="PROSITE" id="PS50893"/>
    </source>
</evidence>
<feature type="domain" description="ABC transporter" evidence="5">
    <location>
        <begin position="8"/>
        <end position="258"/>
    </location>
</feature>
<dbReference type="InterPro" id="IPR015860">
    <property type="entry name" value="ABC_transpr_TagH-like"/>
</dbReference>
<keyword evidence="2" id="KW-0813">Transport</keyword>
<dbReference type="InterPro" id="IPR003439">
    <property type="entry name" value="ABC_transporter-like_ATP-bd"/>
</dbReference>
<evidence type="ECO:0000313" key="6">
    <source>
        <dbReference type="EMBL" id="NWC37000.1"/>
    </source>
</evidence>
<dbReference type="SUPFAM" id="SSF53448">
    <property type="entry name" value="Nucleotide-diphospho-sugar transferases"/>
    <property type="match status" value="1"/>
</dbReference>
<dbReference type="InterPro" id="IPR003593">
    <property type="entry name" value="AAA+_ATPase"/>
</dbReference>
<sequence length="692" mass="78930">MSFEQIAIRVLNVSKRYEVYRAPLDRLRQFVLPRIKFRRQEGAPHNYFSEFWALQNVSFEIRRGETIGVIGRNGSGKSTLLQMICGTLSPTGGEIETRGRVAALLELGSGFNPEFTGRENVYLNAAILGLGKEEIENRFSDIESFADIGDFLDQPVRTYSSGMLARLAFSVAVQVDPDILVVDEALSVGDMAFQEKSFTRMKKIREAGTSILFVSHSTSAVRNFCDRAIWLDKGNVRAIGERQSVCDSYQAEMERMIRQGKASVQSTTSGKTQASIFKPKARTIAIESVVADKQTYNMGDEIRIEIKLRFFSVPPAYGVGLIIYDADEKVVTIFSTLRDDIFLSQANTNVSLVIRNNNFVPGAYRAALSVSDEHGMFSYDKLESCFKFDIKMERSMRGLAKVDGVLRSDHEWSDHASWQLNSSERLWLRPGLPAKADHRVPLLVLLRVRNEALVLQDTLDHLSAFADYICVYEDASDDASRELLKSCEKVVLMVENDQWQTGIDNRLLSETRHRGLLLEMARRYFEFSWCMCCDADERYIGGLREYVTSPLELKPEAVRVQLFDAYMTRGDDAPYRSGAPLLNFRRLFGVERRDILMLWQNRDTVRFAGLDAREPVVKGRIDVNFFCQHYGKSLSYEHWDATCDYYSTHFPWVPYGEKWSKRKGQALHERSDFGRELLAWSGALFENSIKIN</sequence>
<dbReference type="GO" id="GO:0016020">
    <property type="term" value="C:membrane"/>
    <property type="evidence" value="ECO:0007669"/>
    <property type="project" value="InterPro"/>
</dbReference>
<dbReference type="SMART" id="SM00382">
    <property type="entry name" value="AAA"/>
    <property type="match status" value="1"/>
</dbReference>
<dbReference type="Pfam" id="PF00005">
    <property type="entry name" value="ABC_tran"/>
    <property type="match status" value="1"/>
</dbReference>
<dbReference type="Pfam" id="PF13704">
    <property type="entry name" value="Glyco_tranf_2_4"/>
    <property type="match status" value="1"/>
</dbReference>
<dbReference type="SUPFAM" id="SSF52540">
    <property type="entry name" value="P-loop containing nucleoside triphosphate hydrolases"/>
    <property type="match status" value="1"/>
</dbReference>
<evidence type="ECO:0000313" key="7">
    <source>
        <dbReference type="Proteomes" id="UP000520592"/>
    </source>
</evidence>
<accession>A0A7Y7YJ30</accession>
<dbReference type="Gene3D" id="2.70.50.60">
    <property type="entry name" value="abc- transporter (atp binding component) like domain"/>
    <property type="match status" value="1"/>
</dbReference>
<gene>
    <name evidence="6" type="ORF">HX876_32085</name>
</gene>
<dbReference type="Gene3D" id="3.40.50.300">
    <property type="entry name" value="P-loop containing nucleotide triphosphate hydrolases"/>
    <property type="match status" value="1"/>
</dbReference>
<evidence type="ECO:0000256" key="1">
    <source>
        <dbReference type="ARBA" id="ARBA00005417"/>
    </source>
</evidence>
<proteinExistence type="inferred from homology"/>
<dbReference type="InterPro" id="IPR029044">
    <property type="entry name" value="Nucleotide-diphossugar_trans"/>
</dbReference>
<dbReference type="PROSITE" id="PS00211">
    <property type="entry name" value="ABC_TRANSPORTER_1"/>
    <property type="match status" value="1"/>
</dbReference>
<dbReference type="InterPro" id="IPR017871">
    <property type="entry name" value="ABC_transporter-like_CS"/>
</dbReference>
<dbReference type="AlphaFoldDB" id="A0A7Y7YJ30"/>
<protein>
    <submittedName>
        <fullName evidence="6">ATP-binding cassette domain-containing protein</fullName>
    </submittedName>
</protein>
<dbReference type="PANTHER" id="PTHR46743:SF2">
    <property type="entry name" value="TEICHOIC ACIDS EXPORT ATP-BINDING PROTEIN TAGH"/>
    <property type="match status" value="1"/>
</dbReference>
<organism evidence="6 7">
    <name type="scientific">Pseudomonas gingeri</name>
    <dbReference type="NCBI Taxonomy" id="117681"/>
    <lineage>
        <taxon>Bacteria</taxon>
        <taxon>Pseudomonadati</taxon>
        <taxon>Pseudomonadota</taxon>
        <taxon>Gammaproteobacteria</taxon>
        <taxon>Pseudomonadales</taxon>
        <taxon>Pseudomonadaceae</taxon>
        <taxon>Pseudomonas</taxon>
    </lineage>
</organism>
<reference evidence="6 7" key="1">
    <citation type="submission" date="2020-04" db="EMBL/GenBank/DDBJ databases">
        <title>Molecular characterization of pseudomonads from Agaricus bisporus reveal novel blotch 2 pathogens in Western Europe.</title>
        <authorList>
            <person name="Taparia T."/>
            <person name="Krijger M."/>
            <person name="Haynes E."/>
            <person name="Elpinstone J.G."/>
            <person name="Noble R."/>
            <person name="Van Der Wolf J."/>
        </authorList>
    </citation>
    <scope>NUCLEOTIDE SEQUENCE [LARGE SCALE GENOMIC DNA]</scope>
    <source>
        <strain evidence="6 7">IPO3737</strain>
    </source>
</reference>
<keyword evidence="3" id="KW-0547">Nucleotide-binding</keyword>
<dbReference type="CDD" id="cd03220">
    <property type="entry name" value="ABC_KpsT_Wzt"/>
    <property type="match status" value="1"/>
</dbReference>
<dbReference type="PANTHER" id="PTHR46743">
    <property type="entry name" value="TEICHOIC ACIDS EXPORT ATP-BINDING PROTEIN TAGH"/>
    <property type="match status" value="1"/>
</dbReference>
<keyword evidence="4 6" id="KW-0067">ATP-binding</keyword>
<dbReference type="Proteomes" id="UP000520592">
    <property type="component" value="Unassembled WGS sequence"/>
</dbReference>
<evidence type="ECO:0000256" key="3">
    <source>
        <dbReference type="ARBA" id="ARBA00022741"/>
    </source>
</evidence>
<comment type="caution">
    <text evidence="6">The sequence shown here is derived from an EMBL/GenBank/DDBJ whole genome shotgun (WGS) entry which is preliminary data.</text>
</comment>
<dbReference type="GO" id="GO:0016887">
    <property type="term" value="F:ATP hydrolysis activity"/>
    <property type="evidence" value="ECO:0007669"/>
    <property type="project" value="InterPro"/>
</dbReference>
<name>A0A7Y7YJ30_9PSED</name>